<feature type="transmembrane region" description="Helical" evidence="1">
    <location>
        <begin position="57"/>
        <end position="77"/>
    </location>
</feature>
<evidence type="ECO:0000256" key="1">
    <source>
        <dbReference type="SAM" id="Phobius"/>
    </source>
</evidence>
<dbReference type="Gene3D" id="3.40.50.1580">
    <property type="entry name" value="Nucleoside phosphorylase domain"/>
    <property type="match status" value="1"/>
</dbReference>
<dbReference type="AlphaFoldDB" id="A0A8E2DWH8"/>
<dbReference type="SUPFAM" id="SSF53167">
    <property type="entry name" value="Purine and uridine phosphorylases"/>
    <property type="match status" value="1"/>
</dbReference>
<dbReference type="PANTHER" id="PTHR46082">
    <property type="entry name" value="ATP/GTP-BINDING PROTEIN-RELATED"/>
    <property type="match status" value="1"/>
</dbReference>
<dbReference type="EMBL" id="KV746217">
    <property type="protein sequence ID" value="OCK72894.1"/>
    <property type="molecule type" value="Genomic_DNA"/>
</dbReference>
<reference evidence="3 4" key="1">
    <citation type="journal article" date="2016" name="Nat. Commun.">
        <title>Ectomycorrhizal ecology is imprinted in the genome of the dominant symbiotic fungus Cenococcum geophilum.</title>
        <authorList>
            <consortium name="DOE Joint Genome Institute"/>
            <person name="Peter M."/>
            <person name="Kohler A."/>
            <person name="Ohm R.A."/>
            <person name="Kuo A."/>
            <person name="Krutzmann J."/>
            <person name="Morin E."/>
            <person name="Arend M."/>
            <person name="Barry K.W."/>
            <person name="Binder M."/>
            <person name="Choi C."/>
            <person name="Clum A."/>
            <person name="Copeland A."/>
            <person name="Grisel N."/>
            <person name="Haridas S."/>
            <person name="Kipfer T."/>
            <person name="LaButti K."/>
            <person name="Lindquist E."/>
            <person name="Lipzen A."/>
            <person name="Maire R."/>
            <person name="Meier B."/>
            <person name="Mihaltcheva S."/>
            <person name="Molinier V."/>
            <person name="Murat C."/>
            <person name="Poggeler S."/>
            <person name="Quandt C.A."/>
            <person name="Sperisen C."/>
            <person name="Tritt A."/>
            <person name="Tisserant E."/>
            <person name="Crous P.W."/>
            <person name="Henrissat B."/>
            <person name="Nehls U."/>
            <person name="Egli S."/>
            <person name="Spatafora J.W."/>
            <person name="Grigoriev I.V."/>
            <person name="Martin F.M."/>
        </authorList>
    </citation>
    <scope>NUCLEOTIDE SEQUENCE [LARGE SCALE GENOMIC DNA]</scope>
    <source>
        <strain evidence="3 4">CBS 459.81</strain>
    </source>
</reference>
<dbReference type="GO" id="GO:0003824">
    <property type="term" value="F:catalytic activity"/>
    <property type="evidence" value="ECO:0007669"/>
    <property type="project" value="InterPro"/>
</dbReference>
<evidence type="ECO:0000313" key="4">
    <source>
        <dbReference type="Proteomes" id="UP000250266"/>
    </source>
</evidence>
<sequence>MERRQLRHEEYTVGWVCALPIELAAAQEMLDEEYKDLEQDEHDNNLYSLGRIGNHKVAIICLPAGLIGNNLAVAVATQMRAKFRSMRFGLMVGIGGGVPSAGPDIRLGDVVVSQPHQGYGGVIQYDFGKTTPSGFRQTGFLNSPPAILLGAVAKLRANQLRLKSNLREHIYKLRRLPAFIHEAAGPDVLFEGTYNHEEGPTCQSCRSDKQVVRQLRSTKEPEVHYGTIASGNQVMRDGAVRDRVSAEFGGVLCFEMEAAGLMNSFPCLVIRGICDYADSHKNKKWQAYAAGTAAAYAKEVLSVIPPAEVSKASTADETIRATSG</sequence>
<dbReference type="Proteomes" id="UP000250266">
    <property type="component" value="Unassembled WGS sequence"/>
</dbReference>
<proteinExistence type="predicted"/>
<dbReference type="OrthoDB" id="1577640at2759"/>
<keyword evidence="1" id="KW-0472">Membrane</keyword>
<feature type="domain" description="Nucleoside phosphorylase" evidence="2">
    <location>
        <begin position="13"/>
        <end position="296"/>
    </location>
</feature>
<dbReference type="InterPro" id="IPR000845">
    <property type="entry name" value="Nucleoside_phosphorylase_d"/>
</dbReference>
<gene>
    <name evidence="3" type="ORF">K432DRAFT_387644</name>
</gene>
<dbReference type="PANTHER" id="PTHR46082:SF11">
    <property type="entry name" value="AAA+ ATPASE DOMAIN-CONTAINING PROTEIN-RELATED"/>
    <property type="match status" value="1"/>
</dbReference>
<keyword evidence="1" id="KW-1133">Transmembrane helix</keyword>
<keyword evidence="1" id="KW-0812">Transmembrane</keyword>
<evidence type="ECO:0000259" key="2">
    <source>
        <dbReference type="Pfam" id="PF01048"/>
    </source>
</evidence>
<accession>A0A8E2DWH8</accession>
<organism evidence="3 4">
    <name type="scientific">Lepidopterella palustris CBS 459.81</name>
    <dbReference type="NCBI Taxonomy" id="1314670"/>
    <lineage>
        <taxon>Eukaryota</taxon>
        <taxon>Fungi</taxon>
        <taxon>Dikarya</taxon>
        <taxon>Ascomycota</taxon>
        <taxon>Pezizomycotina</taxon>
        <taxon>Dothideomycetes</taxon>
        <taxon>Pleosporomycetidae</taxon>
        <taxon>Mytilinidiales</taxon>
        <taxon>Argynnaceae</taxon>
        <taxon>Lepidopterella</taxon>
    </lineage>
</organism>
<protein>
    <submittedName>
        <fullName evidence="3">Purine and uridine phosphorylase</fullName>
    </submittedName>
</protein>
<name>A0A8E2DWH8_9PEZI</name>
<dbReference type="GO" id="GO:0009116">
    <property type="term" value="P:nucleoside metabolic process"/>
    <property type="evidence" value="ECO:0007669"/>
    <property type="project" value="InterPro"/>
</dbReference>
<dbReference type="InterPro" id="IPR035994">
    <property type="entry name" value="Nucleoside_phosphorylase_sf"/>
</dbReference>
<evidence type="ECO:0000313" key="3">
    <source>
        <dbReference type="EMBL" id="OCK72894.1"/>
    </source>
</evidence>
<dbReference type="Pfam" id="PF01048">
    <property type="entry name" value="PNP_UDP_1"/>
    <property type="match status" value="1"/>
</dbReference>
<dbReference type="InterPro" id="IPR053137">
    <property type="entry name" value="NLR-like"/>
</dbReference>
<keyword evidence="4" id="KW-1185">Reference proteome</keyword>